<feature type="transmembrane region" description="Helical" evidence="10">
    <location>
        <begin position="144"/>
        <end position="168"/>
    </location>
</feature>
<keyword evidence="3 10" id="KW-1133">Transmembrane helix</keyword>
<keyword evidence="2 8" id="KW-0812">Transmembrane</keyword>
<dbReference type="Proteomes" id="UP001152320">
    <property type="component" value="Chromosome 6"/>
</dbReference>
<comment type="similarity">
    <text evidence="8">Belongs to the G-protein coupled receptor 1 family.</text>
</comment>
<dbReference type="SUPFAM" id="SSF81321">
    <property type="entry name" value="Family A G protein-coupled receptor-like"/>
    <property type="match status" value="1"/>
</dbReference>
<feature type="transmembrane region" description="Helical" evidence="10">
    <location>
        <begin position="65"/>
        <end position="87"/>
    </location>
</feature>
<feature type="transmembrane region" description="Helical" evidence="10">
    <location>
        <begin position="365"/>
        <end position="384"/>
    </location>
</feature>
<proteinExistence type="inferred from homology"/>
<evidence type="ECO:0000256" key="5">
    <source>
        <dbReference type="ARBA" id="ARBA00023136"/>
    </source>
</evidence>
<evidence type="ECO:0000256" key="4">
    <source>
        <dbReference type="ARBA" id="ARBA00023040"/>
    </source>
</evidence>
<evidence type="ECO:0000256" key="9">
    <source>
        <dbReference type="SAM" id="MobiDB-lite"/>
    </source>
</evidence>
<feature type="transmembrane region" description="Helical" evidence="10">
    <location>
        <begin position="31"/>
        <end position="53"/>
    </location>
</feature>
<reference evidence="12" key="1">
    <citation type="submission" date="2021-10" db="EMBL/GenBank/DDBJ databases">
        <title>Tropical sea cucumber genome reveals ecological adaptation and Cuvierian tubules defense mechanism.</title>
        <authorList>
            <person name="Chen T."/>
        </authorList>
    </citation>
    <scope>NUCLEOTIDE SEQUENCE</scope>
    <source>
        <strain evidence="12">Nanhai2018</strain>
        <tissue evidence="12">Muscle</tissue>
    </source>
</reference>
<evidence type="ECO:0000256" key="8">
    <source>
        <dbReference type="RuleBase" id="RU000688"/>
    </source>
</evidence>
<dbReference type="PANTHER" id="PTHR24240">
    <property type="entry name" value="OPSIN"/>
    <property type="match status" value="1"/>
</dbReference>
<evidence type="ECO:0000256" key="2">
    <source>
        <dbReference type="ARBA" id="ARBA00022692"/>
    </source>
</evidence>
<feature type="transmembrane region" description="Helical" evidence="10">
    <location>
        <begin position="107"/>
        <end position="132"/>
    </location>
</feature>
<feature type="transmembrane region" description="Helical" evidence="10">
    <location>
        <begin position="188"/>
        <end position="211"/>
    </location>
</feature>
<protein>
    <submittedName>
        <fullName evidence="12">5-hydroxytryptamine receptor 1A</fullName>
    </submittedName>
</protein>
<evidence type="ECO:0000256" key="10">
    <source>
        <dbReference type="SAM" id="Phobius"/>
    </source>
</evidence>
<comment type="caution">
    <text evidence="12">The sequence shown here is derived from an EMBL/GenBank/DDBJ whole genome shotgun (WGS) entry which is preliminary data.</text>
</comment>
<dbReference type="InterPro" id="IPR017452">
    <property type="entry name" value="GPCR_Rhodpsn_7TM"/>
</dbReference>
<evidence type="ECO:0000259" key="11">
    <source>
        <dbReference type="PROSITE" id="PS50262"/>
    </source>
</evidence>
<feature type="region of interest" description="Disordered" evidence="9">
    <location>
        <begin position="224"/>
        <end position="270"/>
    </location>
</feature>
<dbReference type="Pfam" id="PF00001">
    <property type="entry name" value="7tm_1"/>
    <property type="match status" value="1"/>
</dbReference>
<dbReference type="GO" id="GO:0016020">
    <property type="term" value="C:membrane"/>
    <property type="evidence" value="ECO:0007669"/>
    <property type="project" value="UniProtKB-SubCell"/>
</dbReference>
<dbReference type="Gene3D" id="1.20.1070.10">
    <property type="entry name" value="Rhodopsin 7-helix transmembrane proteins"/>
    <property type="match status" value="1"/>
</dbReference>
<keyword evidence="6 8" id="KW-0675">Receptor</keyword>
<feature type="transmembrane region" description="Helical" evidence="10">
    <location>
        <begin position="325"/>
        <end position="345"/>
    </location>
</feature>
<dbReference type="EMBL" id="JAIZAY010000006">
    <property type="protein sequence ID" value="KAJ8039715.1"/>
    <property type="molecule type" value="Genomic_DNA"/>
</dbReference>
<dbReference type="AlphaFoldDB" id="A0A9Q1C783"/>
<evidence type="ECO:0000256" key="1">
    <source>
        <dbReference type="ARBA" id="ARBA00004141"/>
    </source>
</evidence>
<dbReference type="CDD" id="cd00637">
    <property type="entry name" value="7tm_classA_rhodopsin-like"/>
    <property type="match status" value="1"/>
</dbReference>
<feature type="domain" description="G-protein coupled receptors family 1 profile" evidence="11">
    <location>
        <begin position="44"/>
        <end position="381"/>
    </location>
</feature>
<keyword evidence="7 8" id="KW-0807">Transducer</keyword>
<dbReference type="PROSITE" id="PS50262">
    <property type="entry name" value="G_PROTEIN_RECEP_F1_2"/>
    <property type="match status" value="1"/>
</dbReference>
<sequence>MACPKRIEWLRNRTYIEFEDYHRPFLFPLEFISLAFVLVLAVFFNFATIITILRVQSLRQKLGNMLIINLCVMDLITSLGSMLFSLIDIFYEGYFLCMEVFCRIHGGLAVIGCFGNFAAIILIAVHRFIGVVAADKITLTAKHIVLMITGCWVFTLTIVIPPVTGIATSVYTHDTHHCSPTWVRSCPYYITCISVIYGITLPSMIICYSAIYWKVKSSRKRLVVHKRRGKRDDGPSLSKEQSTTSILKKHGTNTTDPANVYDPSKDSSHLDSGVSLTVVKYSSASKASEELGIDEMSGPCHSGASKTMPGYSAKKKLNRTQEVDIRIALAGGLLVVTTAVCWTPFFVVNSCYRSREEVSHALSVFAMWVAYTNSALDPIIYSVLNKKLRNSILSQVRLLWR</sequence>
<dbReference type="PRINTS" id="PR00237">
    <property type="entry name" value="GPCRRHODOPSN"/>
</dbReference>
<keyword evidence="4 8" id="KW-0297">G-protein coupled receptor</keyword>
<evidence type="ECO:0000256" key="6">
    <source>
        <dbReference type="ARBA" id="ARBA00023170"/>
    </source>
</evidence>
<feature type="compositionally biased region" description="Polar residues" evidence="9">
    <location>
        <begin position="238"/>
        <end position="257"/>
    </location>
</feature>
<dbReference type="InterPro" id="IPR000276">
    <property type="entry name" value="GPCR_Rhodpsn"/>
</dbReference>
<gene>
    <name evidence="12" type="ORF">HOLleu_13808</name>
</gene>
<accession>A0A9Q1C783</accession>
<organism evidence="12 13">
    <name type="scientific">Holothuria leucospilota</name>
    <name type="common">Black long sea cucumber</name>
    <name type="synonym">Mertensiothuria leucospilota</name>
    <dbReference type="NCBI Taxonomy" id="206669"/>
    <lineage>
        <taxon>Eukaryota</taxon>
        <taxon>Metazoa</taxon>
        <taxon>Echinodermata</taxon>
        <taxon>Eleutherozoa</taxon>
        <taxon>Echinozoa</taxon>
        <taxon>Holothuroidea</taxon>
        <taxon>Aspidochirotacea</taxon>
        <taxon>Aspidochirotida</taxon>
        <taxon>Holothuriidae</taxon>
        <taxon>Holothuria</taxon>
    </lineage>
</organism>
<evidence type="ECO:0000256" key="3">
    <source>
        <dbReference type="ARBA" id="ARBA00022989"/>
    </source>
</evidence>
<comment type="subcellular location">
    <subcellularLocation>
        <location evidence="1">Membrane</location>
        <topology evidence="1">Multi-pass membrane protein</topology>
    </subcellularLocation>
</comment>
<evidence type="ECO:0000313" key="12">
    <source>
        <dbReference type="EMBL" id="KAJ8039715.1"/>
    </source>
</evidence>
<dbReference type="GO" id="GO:0004930">
    <property type="term" value="F:G protein-coupled receptor activity"/>
    <property type="evidence" value="ECO:0007669"/>
    <property type="project" value="UniProtKB-KW"/>
</dbReference>
<keyword evidence="13" id="KW-1185">Reference proteome</keyword>
<dbReference type="PROSITE" id="PS00237">
    <property type="entry name" value="G_PROTEIN_RECEP_F1_1"/>
    <property type="match status" value="1"/>
</dbReference>
<evidence type="ECO:0000313" key="13">
    <source>
        <dbReference type="Proteomes" id="UP001152320"/>
    </source>
</evidence>
<dbReference type="InterPro" id="IPR050125">
    <property type="entry name" value="GPCR_opsins"/>
</dbReference>
<name>A0A9Q1C783_HOLLE</name>
<keyword evidence="5 10" id="KW-0472">Membrane</keyword>
<evidence type="ECO:0000256" key="7">
    <source>
        <dbReference type="ARBA" id="ARBA00023224"/>
    </source>
</evidence>